<organism evidence="1 2">
    <name type="scientific">Ideonella lacteola</name>
    <dbReference type="NCBI Taxonomy" id="2984193"/>
    <lineage>
        <taxon>Bacteria</taxon>
        <taxon>Pseudomonadati</taxon>
        <taxon>Pseudomonadota</taxon>
        <taxon>Betaproteobacteria</taxon>
        <taxon>Burkholderiales</taxon>
        <taxon>Sphaerotilaceae</taxon>
        <taxon>Ideonella</taxon>
    </lineage>
</organism>
<comment type="caution">
    <text evidence="1">The sequence shown here is derived from an EMBL/GenBank/DDBJ whole genome shotgun (WGS) entry which is preliminary data.</text>
</comment>
<evidence type="ECO:0000313" key="1">
    <source>
        <dbReference type="EMBL" id="MEK8030448.1"/>
    </source>
</evidence>
<name>A0ABU9BPI7_9BURK</name>
<protein>
    <recommendedName>
        <fullName evidence="3">SPOR domain-containing protein</fullName>
    </recommendedName>
</protein>
<dbReference type="EMBL" id="JBBUTG010000003">
    <property type="protein sequence ID" value="MEK8030448.1"/>
    <property type="molecule type" value="Genomic_DNA"/>
</dbReference>
<dbReference type="RefSeq" id="WP_341424814.1">
    <property type="nucleotide sequence ID" value="NZ_JBBUTG010000003.1"/>
</dbReference>
<sequence length="247" mass="26035">MLRLLVAALLVANLAFWGWHFPPVAQALGLGSTEPGREPQRLQRQYRPELIQLLSTSGAPVSGASASSASASRPLGSAEVAAPTSPASASTAPTAAAPLCLEAGPLADGAAAAALKELAQAGVPAGSWVDSRRELPGRWIIYMGRYPDRETLQRKIEEVQRLNLNFTELKAPPDLAPGLALGEFGNQADAQARLDKLRGVRTARLVQLPSPGGEHQIRIDRVSGDAADKLASLATRDGATRWRTCAP</sequence>
<dbReference type="Proteomes" id="UP001371218">
    <property type="component" value="Unassembled WGS sequence"/>
</dbReference>
<proteinExistence type="predicted"/>
<accession>A0ABU9BPI7</accession>
<keyword evidence="2" id="KW-1185">Reference proteome</keyword>
<reference evidence="1 2" key="1">
    <citation type="submission" date="2024-04" db="EMBL/GenBank/DDBJ databases">
        <title>Novel species of the genus Ideonella isolated from streams.</title>
        <authorList>
            <person name="Lu H."/>
        </authorList>
    </citation>
    <scope>NUCLEOTIDE SEQUENCE [LARGE SCALE GENOMIC DNA]</scope>
    <source>
        <strain evidence="1 2">DXS29W</strain>
    </source>
</reference>
<gene>
    <name evidence="1" type="ORF">AACH06_06380</name>
</gene>
<evidence type="ECO:0000313" key="2">
    <source>
        <dbReference type="Proteomes" id="UP001371218"/>
    </source>
</evidence>
<evidence type="ECO:0008006" key="3">
    <source>
        <dbReference type="Google" id="ProtNLM"/>
    </source>
</evidence>